<dbReference type="AlphaFoldDB" id="A0A936ZYU9"/>
<comment type="caution">
    <text evidence="10">The sequence shown here is derived from an EMBL/GenBank/DDBJ whole genome shotgun (WGS) entry which is preliminary data.</text>
</comment>
<dbReference type="GO" id="GO:0004129">
    <property type="term" value="F:cytochrome-c oxidase activity"/>
    <property type="evidence" value="ECO:0007669"/>
    <property type="project" value="InterPro"/>
</dbReference>
<dbReference type="InterPro" id="IPR035973">
    <property type="entry name" value="Cyt_c_oxidase_su3-like_sf"/>
</dbReference>
<dbReference type="GO" id="GO:0005886">
    <property type="term" value="C:plasma membrane"/>
    <property type="evidence" value="ECO:0007669"/>
    <property type="project" value="UniProtKB-SubCell"/>
</dbReference>
<evidence type="ECO:0000256" key="3">
    <source>
        <dbReference type="ARBA" id="ARBA00022475"/>
    </source>
</evidence>
<dbReference type="InterPro" id="IPR024791">
    <property type="entry name" value="Cyt_c/ubiquinol_Oxase_su3"/>
</dbReference>
<dbReference type="PANTHER" id="PTHR11403:SF2">
    <property type="entry name" value="CYTOCHROME BO(3) UBIQUINOL OXIDASE SUBUNIT 3"/>
    <property type="match status" value="1"/>
</dbReference>
<keyword evidence="4 7" id="KW-0812">Transmembrane</keyword>
<dbReference type="InterPro" id="IPR013833">
    <property type="entry name" value="Cyt_c_oxidase_su3_a-hlx"/>
</dbReference>
<evidence type="ECO:0000313" key="10">
    <source>
        <dbReference type="EMBL" id="MBL0683671.1"/>
    </source>
</evidence>
<organism evidence="10 11">
    <name type="scientific">Aquimarina mytili</name>
    <dbReference type="NCBI Taxonomy" id="874423"/>
    <lineage>
        <taxon>Bacteria</taxon>
        <taxon>Pseudomonadati</taxon>
        <taxon>Bacteroidota</taxon>
        <taxon>Flavobacteriia</taxon>
        <taxon>Flavobacteriales</taxon>
        <taxon>Flavobacteriaceae</taxon>
        <taxon>Aquimarina</taxon>
    </lineage>
</organism>
<dbReference type="EMBL" id="JAERQJ010000003">
    <property type="protein sequence ID" value="MBL0683671.1"/>
    <property type="molecule type" value="Genomic_DNA"/>
</dbReference>
<dbReference type="RefSeq" id="WP_201918877.1">
    <property type="nucleotide sequence ID" value="NZ_BAABAX010000005.1"/>
</dbReference>
<evidence type="ECO:0000256" key="5">
    <source>
        <dbReference type="ARBA" id="ARBA00022989"/>
    </source>
</evidence>
<keyword evidence="3" id="KW-1003">Cell membrane</keyword>
<feature type="transmembrane region" description="Helical" evidence="8">
    <location>
        <begin position="125"/>
        <end position="153"/>
    </location>
</feature>
<proteinExistence type="inferred from homology"/>
<evidence type="ECO:0000256" key="7">
    <source>
        <dbReference type="RuleBase" id="RU003376"/>
    </source>
</evidence>
<feature type="transmembrane region" description="Helical" evidence="8">
    <location>
        <begin position="174"/>
        <end position="192"/>
    </location>
</feature>
<evidence type="ECO:0000259" key="9">
    <source>
        <dbReference type="PROSITE" id="PS50253"/>
    </source>
</evidence>
<feature type="domain" description="Heme-copper oxidase subunit III family profile" evidence="9">
    <location>
        <begin position="1"/>
        <end position="193"/>
    </location>
</feature>
<dbReference type="GO" id="GO:0019646">
    <property type="term" value="P:aerobic electron transport chain"/>
    <property type="evidence" value="ECO:0007669"/>
    <property type="project" value="InterPro"/>
</dbReference>
<evidence type="ECO:0000256" key="8">
    <source>
        <dbReference type="SAM" id="Phobius"/>
    </source>
</evidence>
<dbReference type="SUPFAM" id="SSF81452">
    <property type="entry name" value="Cytochrome c oxidase subunit III-like"/>
    <property type="match status" value="1"/>
</dbReference>
<gene>
    <name evidence="10" type="ORF">JJQ60_09100</name>
</gene>
<feature type="transmembrane region" description="Helical" evidence="8">
    <location>
        <begin position="86"/>
        <end position="105"/>
    </location>
</feature>
<evidence type="ECO:0000256" key="2">
    <source>
        <dbReference type="ARBA" id="ARBA00010581"/>
    </source>
</evidence>
<keyword evidence="6 8" id="KW-0472">Membrane</keyword>
<comment type="subcellular location">
    <subcellularLocation>
        <location evidence="1 7">Cell membrane</location>
        <topology evidence="1 7">Multi-pass membrane protein</topology>
    </subcellularLocation>
</comment>
<sequence length="193" mass="22100">MDLTQGTTNEKIKRAKKTMMWFAMVSMAMVFAGLTSAYVVSKTRKDWLTDLEFPQPFIYSIFIIIASSLTLYLVKKAIENENRSLATILLLSTLALGGVFVFLQFEGFSDIVEQGYHFTGPTSNIVSTFMFIIVVTHLAHVVGGIIVLLVVIYNHFKQKYKKGQTLGLDLGSMYWHFVDFLWVYLFLFLYFVK</sequence>
<reference evidence="10" key="1">
    <citation type="submission" date="2021-01" db="EMBL/GenBank/DDBJ databases">
        <authorList>
            <person name="Zhong Y.L."/>
        </authorList>
    </citation>
    <scope>NUCLEOTIDE SEQUENCE</scope>
    <source>
        <strain evidence="10">KCTC 23302</strain>
    </source>
</reference>
<evidence type="ECO:0000313" key="11">
    <source>
        <dbReference type="Proteomes" id="UP000651057"/>
    </source>
</evidence>
<dbReference type="Pfam" id="PF00510">
    <property type="entry name" value="COX3"/>
    <property type="match status" value="1"/>
</dbReference>
<evidence type="ECO:0000256" key="1">
    <source>
        <dbReference type="ARBA" id="ARBA00004651"/>
    </source>
</evidence>
<keyword evidence="11" id="KW-1185">Reference proteome</keyword>
<dbReference type="InterPro" id="IPR000298">
    <property type="entry name" value="Cyt_c_oxidase-like_su3"/>
</dbReference>
<comment type="similarity">
    <text evidence="2 7">Belongs to the cytochrome c oxidase subunit 3 family.</text>
</comment>
<evidence type="ECO:0000256" key="4">
    <source>
        <dbReference type="ARBA" id="ARBA00022692"/>
    </source>
</evidence>
<evidence type="ECO:0000256" key="6">
    <source>
        <dbReference type="ARBA" id="ARBA00023136"/>
    </source>
</evidence>
<dbReference type="PANTHER" id="PTHR11403">
    <property type="entry name" value="CYTOCHROME C OXIDASE SUBUNIT III"/>
    <property type="match status" value="1"/>
</dbReference>
<name>A0A936ZYU9_9FLAO</name>
<dbReference type="Proteomes" id="UP000651057">
    <property type="component" value="Unassembled WGS sequence"/>
</dbReference>
<accession>A0A936ZYU9</accession>
<keyword evidence="5 8" id="KW-1133">Transmembrane helix</keyword>
<protein>
    <submittedName>
        <fullName evidence="10">Cytochrome c oxidase subunit 3</fullName>
    </submittedName>
</protein>
<feature type="transmembrane region" description="Helical" evidence="8">
    <location>
        <begin position="53"/>
        <end position="74"/>
    </location>
</feature>
<dbReference type="PROSITE" id="PS50253">
    <property type="entry name" value="COX3"/>
    <property type="match status" value="1"/>
</dbReference>
<feature type="transmembrane region" description="Helical" evidence="8">
    <location>
        <begin position="21"/>
        <end position="41"/>
    </location>
</feature>
<dbReference type="Gene3D" id="1.20.120.80">
    <property type="entry name" value="Cytochrome c oxidase, subunit III, four-helix bundle"/>
    <property type="match status" value="1"/>
</dbReference>